<evidence type="ECO:0000313" key="8">
    <source>
        <dbReference type="Proteomes" id="UP001161247"/>
    </source>
</evidence>
<feature type="compositionally biased region" description="Basic and acidic residues" evidence="5">
    <location>
        <begin position="75"/>
        <end position="103"/>
    </location>
</feature>
<dbReference type="InterPro" id="IPR035441">
    <property type="entry name" value="TFIIS/LEDGF_dom_sf"/>
</dbReference>
<dbReference type="InterPro" id="IPR003617">
    <property type="entry name" value="TFIIS/CRSP70_N_sub"/>
</dbReference>
<keyword evidence="8" id="KW-1185">Reference proteome</keyword>
<feature type="region of interest" description="Disordered" evidence="5">
    <location>
        <begin position="74"/>
        <end position="104"/>
    </location>
</feature>
<feature type="compositionally biased region" description="Polar residues" evidence="5">
    <location>
        <begin position="377"/>
        <end position="389"/>
    </location>
</feature>
<name>A0AAV1CYD7_OLDCO</name>
<dbReference type="EMBL" id="OX459120">
    <property type="protein sequence ID" value="CAI9099527.1"/>
    <property type="molecule type" value="Genomic_DNA"/>
</dbReference>
<dbReference type="PANTHER" id="PTHR46554:SF2">
    <property type="entry name" value="TFIIS N-TERMINAL DOMAIN-CONTAINING PROTEIN"/>
    <property type="match status" value="1"/>
</dbReference>
<organism evidence="7 8">
    <name type="scientific">Oldenlandia corymbosa var. corymbosa</name>
    <dbReference type="NCBI Taxonomy" id="529605"/>
    <lineage>
        <taxon>Eukaryota</taxon>
        <taxon>Viridiplantae</taxon>
        <taxon>Streptophyta</taxon>
        <taxon>Embryophyta</taxon>
        <taxon>Tracheophyta</taxon>
        <taxon>Spermatophyta</taxon>
        <taxon>Magnoliopsida</taxon>
        <taxon>eudicotyledons</taxon>
        <taxon>Gunneridae</taxon>
        <taxon>Pentapetalae</taxon>
        <taxon>asterids</taxon>
        <taxon>lamiids</taxon>
        <taxon>Gentianales</taxon>
        <taxon>Rubiaceae</taxon>
        <taxon>Rubioideae</taxon>
        <taxon>Spermacoceae</taxon>
        <taxon>Hedyotis-Oldenlandia complex</taxon>
        <taxon>Oldenlandia</taxon>
    </lineage>
</organism>
<keyword evidence="4" id="KW-0175">Coiled coil</keyword>
<evidence type="ECO:0000256" key="1">
    <source>
        <dbReference type="ARBA" id="ARBA00004123"/>
    </source>
</evidence>
<dbReference type="PANTHER" id="PTHR46554">
    <property type="entry name" value="MEDIATOR OF RNA POLYMERASE II TRANSCRIPTION SUBUNIT 26A-RELATED"/>
    <property type="match status" value="1"/>
</dbReference>
<feature type="region of interest" description="Disordered" evidence="5">
    <location>
        <begin position="278"/>
        <end position="407"/>
    </location>
</feature>
<feature type="compositionally biased region" description="Basic and acidic residues" evidence="5">
    <location>
        <begin position="295"/>
        <end position="305"/>
    </location>
</feature>
<sequence length="471" mass="53110">MGKSSGTLVKWREYFLTANTDIFDIIERAIMVAAIDCPTEFKLRRDRIAELLFTCKITKCFGCDKLELAVPNDGVHGKEEEEEKDKFDSGFHRETEIDADRNNGSKGSFNGIDHHIKGEEMEVNLHQQGSSYSYGDAEALTDEIEEESQMFAEVMRIKEILDNGEDESDAVLYDSLRRLQLMLLSVEVLKATEIGKSVNALRRHGSKQIRQLAKTLVDGWVVMVDEWMSAAATVVNEGTPESMKKSDLVDEEEGLPSPPLDEGFLFTTQSIPMELSQLFDGMDDDGNPQNSGEFNKNRDKGKKSSMDNQNVPKQKQKVHGEGVTPPKDWKSEQLKKQQPGLKKQEAVVKQQAAYPKTSKPSSGGVGPGRPTKPVVGLSQSKPQQNSDKLTTQKREVPQQNKMRSSDEAAVLLKLEASKRKLQERYREAQNAKRQRTVQVMELQDLPKQNLGQRNPNMRPGNHNRHWANSRR</sequence>
<proteinExistence type="predicted"/>
<gene>
    <name evidence="7" type="ORF">OLC1_LOCUS9533</name>
</gene>
<evidence type="ECO:0000256" key="3">
    <source>
        <dbReference type="PROSITE-ProRule" id="PRU00649"/>
    </source>
</evidence>
<dbReference type="InterPro" id="IPR017923">
    <property type="entry name" value="TFIIS_N"/>
</dbReference>
<feature type="region of interest" description="Disordered" evidence="5">
    <location>
        <begin position="443"/>
        <end position="471"/>
    </location>
</feature>
<evidence type="ECO:0000256" key="5">
    <source>
        <dbReference type="SAM" id="MobiDB-lite"/>
    </source>
</evidence>
<feature type="region of interest" description="Disordered" evidence="5">
    <location>
        <begin position="237"/>
        <end position="264"/>
    </location>
</feature>
<accession>A0AAV1CYD7</accession>
<evidence type="ECO:0000256" key="4">
    <source>
        <dbReference type="SAM" id="Coils"/>
    </source>
</evidence>
<evidence type="ECO:0000256" key="2">
    <source>
        <dbReference type="ARBA" id="ARBA00023242"/>
    </source>
</evidence>
<dbReference type="SUPFAM" id="SSF47676">
    <property type="entry name" value="Conserved domain common to transcription factors TFIIS, elongin A, CRSP70"/>
    <property type="match status" value="1"/>
</dbReference>
<dbReference type="SMART" id="SM00509">
    <property type="entry name" value="TFS2N"/>
    <property type="match status" value="1"/>
</dbReference>
<dbReference type="PROSITE" id="PS51319">
    <property type="entry name" value="TFIIS_N"/>
    <property type="match status" value="1"/>
</dbReference>
<evidence type="ECO:0000259" key="6">
    <source>
        <dbReference type="PROSITE" id="PS51319"/>
    </source>
</evidence>
<protein>
    <submittedName>
        <fullName evidence="7">OLC1v1036368C4</fullName>
    </submittedName>
</protein>
<comment type="subcellular location">
    <subcellularLocation>
        <location evidence="1 3">Nucleus</location>
    </subcellularLocation>
</comment>
<dbReference type="GO" id="GO:0005634">
    <property type="term" value="C:nucleus"/>
    <property type="evidence" value="ECO:0007669"/>
    <property type="project" value="UniProtKB-SubCell"/>
</dbReference>
<keyword evidence="2 3" id="KW-0539">Nucleus</keyword>
<reference evidence="7" key="1">
    <citation type="submission" date="2023-03" db="EMBL/GenBank/DDBJ databases">
        <authorList>
            <person name="Julca I."/>
        </authorList>
    </citation>
    <scope>NUCLEOTIDE SEQUENCE</scope>
</reference>
<feature type="compositionally biased region" description="Basic residues" evidence="5">
    <location>
        <begin position="461"/>
        <end position="471"/>
    </location>
</feature>
<feature type="domain" description="TFIIS N-terminal" evidence="6">
    <location>
        <begin position="152"/>
        <end position="227"/>
    </location>
</feature>
<evidence type="ECO:0000313" key="7">
    <source>
        <dbReference type="EMBL" id="CAI9099527.1"/>
    </source>
</evidence>
<feature type="coiled-coil region" evidence="4">
    <location>
        <begin position="411"/>
        <end position="438"/>
    </location>
</feature>
<dbReference type="Proteomes" id="UP001161247">
    <property type="component" value="Chromosome 3"/>
</dbReference>
<dbReference type="CDD" id="cd00183">
    <property type="entry name" value="TFIIS_I"/>
    <property type="match status" value="1"/>
</dbReference>
<dbReference type="Gene3D" id="1.20.930.10">
    <property type="entry name" value="Conserved domain common to transcription factors TFIIS, elongin A, CRSP70"/>
    <property type="match status" value="1"/>
</dbReference>
<dbReference type="AlphaFoldDB" id="A0AAV1CYD7"/>
<dbReference type="Pfam" id="PF08711">
    <property type="entry name" value="Med26"/>
    <property type="match status" value="1"/>
</dbReference>